<dbReference type="AlphaFoldDB" id="A0A4Y7Q1Y9"/>
<protein>
    <submittedName>
        <fullName evidence="1">Uncharacterized protein</fullName>
    </submittedName>
</protein>
<evidence type="ECO:0000313" key="2">
    <source>
        <dbReference type="Proteomes" id="UP000294933"/>
    </source>
</evidence>
<dbReference type="OrthoDB" id="3219769at2759"/>
<name>A0A4Y7Q1Y9_9AGAM</name>
<dbReference type="Proteomes" id="UP000294933">
    <property type="component" value="Unassembled WGS sequence"/>
</dbReference>
<dbReference type="EMBL" id="ML170179">
    <property type="protein sequence ID" value="TDL21664.1"/>
    <property type="molecule type" value="Genomic_DNA"/>
</dbReference>
<organism evidence="1 2">
    <name type="scientific">Rickenella mellea</name>
    <dbReference type="NCBI Taxonomy" id="50990"/>
    <lineage>
        <taxon>Eukaryota</taxon>
        <taxon>Fungi</taxon>
        <taxon>Dikarya</taxon>
        <taxon>Basidiomycota</taxon>
        <taxon>Agaricomycotina</taxon>
        <taxon>Agaricomycetes</taxon>
        <taxon>Hymenochaetales</taxon>
        <taxon>Rickenellaceae</taxon>
        <taxon>Rickenella</taxon>
    </lineage>
</organism>
<proteinExistence type="predicted"/>
<sequence length="345" mass="38665">MPITTRTQTITPRTINRLVNALLSVKNNGGVISGPEPFLQSEPGWSLSPDTEESMQLGLRYLKTSRDALRVMLDTVEAGINARQESCATVALQRGIHSIPDEVLAHIFEVGHEICDDQETGDSDDFSVAVSQVNQRFRRTALMTPRIWRNLGNWMSTSQLQTYIDRSKAAELILTVIIQQHISLEVFFAITLPHHTRWSAFTYDASEEKHNSILPTIPSQISHLTLPRLRRLGCVKPWDTTCDSDGVLPEDTFATWKMPKLVHFHTTNASIKGKGFGKNLKSVECLISDQEYRSVLDEFGTWPNLTSLNLEFSRGVCGRNGFVDGTFLVGNAGFVKHISRNWPEG</sequence>
<dbReference type="VEuPathDB" id="FungiDB:BD410DRAFT_286640"/>
<accession>A0A4Y7Q1Y9</accession>
<gene>
    <name evidence="1" type="ORF">BD410DRAFT_286640</name>
</gene>
<reference evidence="1 2" key="1">
    <citation type="submission" date="2018-06" db="EMBL/GenBank/DDBJ databases">
        <title>A transcriptomic atlas of mushroom development highlights an independent origin of complex multicellularity.</title>
        <authorList>
            <consortium name="DOE Joint Genome Institute"/>
            <person name="Krizsan K."/>
            <person name="Almasi E."/>
            <person name="Merenyi Z."/>
            <person name="Sahu N."/>
            <person name="Viragh M."/>
            <person name="Koszo T."/>
            <person name="Mondo S."/>
            <person name="Kiss B."/>
            <person name="Balint B."/>
            <person name="Kues U."/>
            <person name="Barry K."/>
            <person name="Hegedus J.C."/>
            <person name="Henrissat B."/>
            <person name="Johnson J."/>
            <person name="Lipzen A."/>
            <person name="Ohm R."/>
            <person name="Nagy I."/>
            <person name="Pangilinan J."/>
            <person name="Yan J."/>
            <person name="Xiong Y."/>
            <person name="Grigoriev I.V."/>
            <person name="Hibbett D.S."/>
            <person name="Nagy L.G."/>
        </authorList>
    </citation>
    <scope>NUCLEOTIDE SEQUENCE [LARGE SCALE GENOMIC DNA]</scope>
    <source>
        <strain evidence="1 2">SZMC22713</strain>
    </source>
</reference>
<keyword evidence="2" id="KW-1185">Reference proteome</keyword>
<evidence type="ECO:0000313" key="1">
    <source>
        <dbReference type="EMBL" id="TDL21664.1"/>
    </source>
</evidence>